<dbReference type="InParanoid" id="A7EKN1"/>
<dbReference type="RefSeq" id="XP_001592956.1">
    <property type="nucleotide sequence ID" value="XM_001592906.1"/>
</dbReference>
<reference evidence="2" key="1">
    <citation type="journal article" date="2011" name="PLoS Genet.">
        <title>Genomic analysis of the necrotrophic fungal pathogens Sclerotinia sclerotiorum and Botrytis cinerea.</title>
        <authorList>
            <person name="Amselem J."/>
            <person name="Cuomo C.A."/>
            <person name="van Kan J.A."/>
            <person name="Viaud M."/>
            <person name="Benito E.P."/>
            <person name="Couloux A."/>
            <person name="Coutinho P.M."/>
            <person name="de Vries R.P."/>
            <person name="Dyer P.S."/>
            <person name="Fillinger S."/>
            <person name="Fournier E."/>
            <person name="Gout L."/>
            <person name="Hahn M."/>
            <person name="Kohn L."/>
            <person name="Lapalu N."/>
            <person name="Plummer K.M."/>
            <person name="Pradier J.M."/>
            <person name="Quevillon E."/>
            <person name="Sharon A."/>
            <person name="Simon A."/>
            <person name="ten Have A."/>
            <person name="Tudzynski B."/>
            <person name="Tudzynski P."/>
            <person name="Wincker P."/>
            <person name="Andrew M."/>
            <person name="Anthouard V."/>
            <person name="Beever R.E."/>
            <person name="Beffa R."/>
            <person name="Benoit I."/>
            <person name="Bouzid O."/>
            <person name="Brault B."/>
            <person name="Chen Z."/>
            <person name="Choquer M."/>
            <person name="Collemare J."/>
            <person name="Cotton P."/>
            <person name="Danchin E.G."/>
            <person name="Da Silva C."/>
            <person name="Gautier A."/>
            <person name="Giraud C."/>
            <person name="Giraud T."/>
            <person name="Gonzalez C."/>
            <person name="Grossetete S."/>
            <person name="Guldener U."/>
            <person name="Henrissat B."/>
            <person name="Howlett B.J."/>
            <person name="Kodira C."/>
            <person name="Kretschmer M."/>
            <person name="Lappartient A."/>
            <person name="Leroch M."/>
            <person name="Levis C."/>
            <person name="Mauceli E."/>
            <person name="Neuveglise C."/>
            <person name="Oeser B."/>
            <person name="Pearson M."/>
            <person name="Poulain J."/>
            <person name="Poussereau N."/>
            <person name="Quesneville H."/>
            <person name="Rascle C."/>
            <person name="Schumacher J."/>
            <person name="Segurens B."/>
            <person name="Sexton A."/>
            <person name="Silva E."/>
            <person name="Sirven C."/>
            <person name="Soanes D.M."/>
            <person name="Talbot N.J."/>
            <person name="Templeton M."/>
            <person name="Yandava C."/>
            <person name="Yarden O."/>
            <person name="Zeng Q."/>
            <person name="Rollins J.A."/>
            <person name="Lebrun M.H."/>
            <person name="Dickman M."/>
        </authorList>
    </citation>
    <scope>NUCLEOTIDE SEQUENCE [LARGE SCALE GENOMIC DNA]</scope>
    <source>
        <strain evidence="2">ATCC 18683 / 1980 / Ss-1</strain>
    </source>
</reference>
<name>A7EKN1_SCLS1</name>
<dbReference type="HOGENOM" id="CLU_3385039_0_0_1"/>
<dbReference type="EMBL" id="CH476627">
    <property type="protein sequence ID" value="EDO03397.1"/>
    <property type="molecule type" value="Genomic_DNA"/>
</dbReference>
<organism evidence="1 2">
    <name type="scientific">Sclerotinia sclerotiorum (strain ATCC 18683 / 1980 / Ss-1)</name>
    <name type="common">White mold</name>
    <name type="synonym">Whetzelinia sclerotiorum</name>
    <dbReference type="NCBI Taxonomy" id="665079"/>
    <lineage>
        <taxon>Eukaryota</taxon>
        <taxon>Fungi</taxon>
        <taxon>Dikarya</taxon>
        <taxon>Ascomycota</taxon>
        <taxon>Pezizomycotina</taxon>
        <taxon>Leotiomycetes</taxon>
        <taxon>Helotiales</taxon>
        <taxon>Sclerotiniaceae</taxon>
        <taxon>Sclerotinia</taxon>
    </lineage>
</organism>
<dbReference type="AlphaFoldDB" id="A7EKN1"/>
<evidence type="ECO:0000313" key="2">
    <source>
        <dbReference type="Proteomes" id="UP000001312"/>
    </source>
</evidence>
<gene>
    <name evidence="1" type="ORF">SS1G_05878</name>
</gene>
<dbReference type="GeneID" id="5489428"/>
<evidence type="ECO:0000313" key="1">
    <source>
        <dbReference type="EMBL" id="EDO03397.1"/>
    </source>
</evidence>
<proteinExistence type="predicted"/>
<dbReference type="Proteomes" id="UP000001312">
    <property type="component" value="Unassembled WGS sequence"/>
</dbReference>
<protein>
    <submittedName>
        <fullName evidence="1">Uncharacterized protein</fullName>
    </submittedName>
</protein>
<accession>A7EKN1</accession>
<sequence length="33" mass="3904">MYKNWNMKNQELVTHLGRTTNETNVKIIRGIVT</sequence>
<keyword evidence="2" id="KW-1185">Reference proteome</keyword>
<dbReference type="KEGG" id="ssl:SS1G_05878"/>